<name>A0A3N2B9N3_9MICO</name>
<evidence type="ECO:0000313" key="2">
    <source>
        <dbReference type="Proteomes" id="UP000280668"/>
    </source>
</evidence>
<dbReference type="Gene3D" id="1.10.150.240">
    <property type="entry name" value="Putative phosphatase, domain 2"/>
    <property type="match status" value="1"/>
</dbReference>
<dbReference type="NCBIfam" id="TIGR01509">
    <property type="entry name" value="HAD-SF-IA-v3"/>
    <property type="match status" value="1"/>
</dbReference>
<dbReference type="AlphaFoldDB" id="A0A3N2B9N3"/>
<dbReference type="SFLD" id="SFLDG01129">
    <property type="entry name" value="C1.5:_HAD__Beta-PGM__Phosphata"/>
    <property type="match status" value="1"/>
</dbReference>
<sequence>MCPMPWTAEAILFDIDGTLVDSTDAVDRCWAELARRHDLDVEEVLKYCHGRRAADTLEQFLPPDERDKALQEITELELSDLEGVRALPATTELLPRLSGSRWAAVTSGTRALMSARMSAAGLPVPEILVTAENVERGKPDPQGYLQAAAALGVDPARCVVIEDAPAGVAAGKAAGAQVIAVTVSHPASAVAEADVVVPDLTHVQVEVGATGRLTLAFAG</sequence>
<comment type="caution">
    <text evidence="1">The sequence shown here is derived from an EMBL/GenBank/DDBJ whole genome shotgun (WGS) entry which is preliminary data.</text>
</comment>
<dbReference type="InterPro" id="IPR036412">
    <property type="entry name" value="HAD-like_sf"/>
</dbReference>
<dbReference type="Pfam" id="PF00702">
    <property type="entry name" value="Hydrolase"/>
    <property type="match status" value="1"/>
</dbReference>
<protein>
    <submittedName>
        <fullName evidence="1">Sugar-phosphatase</fullName>
    </submittedName>
</protein>
<evidence type="ECO:0000313" key="1">
    <source>
        <dbReference type="EMBL" id="ROR71983.1"/>
    </source>
</evidence>
<gene>
    <name evidence="1" type="ORF">EDD31_0324</name>
</gene>
<dbReference type="InterPro" id="IPR051806">
    <property type="entry name" value="HAD-like_SPP"/>
</dbReference>
<dbReference type="SFLD" id="SFLDS00003">
    <property type="entry name" value="Haloacid_Dehalogenase"/>
    <property type="match status" value="1"/>
</dbReference>
<keyword evidence="2" id="KW-1185">Reference proteome</keyword>
<proteinExistence type="predicted"/>
<dbReference type="SFLD" id="SFLDG01135">
    <property type="entry name" value="C1.5.6:_HAD__Beta-PGM__Phospha"/>
    <property type="match status" value="1"/>
</dbReference>
<accession>A0A3N2B9N3</accession>
<dbReference type="EMBL" id="RKHK01000001">
    <property type="protein sequence ID" value="ROR71983.1"/>
    <property type="molecule type" value="Genomic_DNA"/>
</dbReference>
<dbReference type="PANTHER" id="PTHR43481">
    <property type="entry name" value="FRUCTOSE-1-PHOSPHATE PHOSPHATASE"/>
    <property type="match status" value="1"/>
</dbReference>
<dbReference type="GO" id="GO:0050308">
    <property type="term" value="F:sugar-phosphatase activity"/>
    <property type="evidence" value="ECO:0007669"/>
    <property type="project" value="TreeGrafter"/>
</dbReference>
<dbReference type="InterPro" id="IPR006439">
    <property type="entry name" value="HAD-SF_hydro_IA"/>
</dbReference>
<dbReference type="InterPro" id="IPR023214">
    <property type="entry name" value="HAD_sf"/>
</dbReference>
<dbReference type="Gene3D" id="3.40.50.1000">
    <property type="entry name" value="HAD superfamily/HAD-like"/>
    <property type="match status" value="1"/>
</dbReference>
<dbReference type="SUPFAM" id="SSF56784">
    <property type="entry name" value="HAD-like"/>
    <property type="match status" value="1"/>
</dbReference>
<dbReference type="Proteomes" id="UP000280668">
    <property type="component" value="Unassembled WGS sequence"/>
</dbReference>
<dbReference type="PANTHER" id="PTHR43481:SF4">
    <property type="entry name" value="GLYCEROL-1-PHOSPHATE PHOSPHOHYDROLASE 1-RELATED"/>
    <property type="match status" value="1"/>
</dbReference>
<reference evidence="1 2" key="1">
    <citation type="submission" date="2018-11" db="EMBL/GenBank/DDBJ databases">
        <title>Sequencing the genomes of 1000 actinobacteria strains.</title>
        <authorList>
            <person name="Klenk H.-P."/>
        </authorList>
    </citation>
    <scope>NUCLEOTIDE SEQUENCE [LARGE SCALE GENOMIC DNA]</scope>
    <source>
        <strain evidence="1 2">DSM 11294</strain>
    </source>
</reference>
<dbReference type="NCBIfam" id="TIGR01549">
    <property type="entry name" value="HAD-SF-IA-v1"/>
    <property type="match status" value="1"/>
</dbReference>
<dbReference type="InterPro" id="IPR023198">
    <property type="entry name" value="PGP-like_dom2"/>
</dbReference>
<organism evidence="1 2">
    <name type="scientific">Bogoriella caseilytica</name>
    <dbReference type="NCBI Taxonomy" id="56055"/>
    <lineage>
        <taxon>Bacteria</taxon>
        <taxon>Bacillati</taxon>
        <taxon>Actinomycetota</taxon>
        <taxon>Actinomycetes</taxon>
        <taxon>Micrococcales</taxon>
        <taxon>Bogoriellaceae</taxon>
        <taxon>Bogoriella</taxon>
    </lineage>
</organism>